<evidence type="ECO:0000313" key="12">
    <source>
        <dbReference type="Proteomes" id="UP001152798"/>
    </source>
</evidence>
<dbReference type="AlphaFoldDB" id="A0A9P0EDM5"/>
<dbReference type="SUPFAM" id="SSF57903">
    <property type="entry name" value="FYVE/PHD zinc finger"/>
    <property type="match status" value="1"/>
</dbReference>
<dbReference type="CDD" id="cd22916">
    <property type="entry name" value="HFD_TAF3"/>
    <property type="match status" value="1"/>
</dbReference>
<dbReference type="GO" id="GO:0008270">
    <property type="term" value="F:zinc ion binding"/>
    <property type="evidence" value="ECO:0007669"/>
    <property type="project" value="UniProtKB-KW"/>
</dbReference>
<accession>A0A9P0EDM5</accession>
<dbReference type="PANTHER" id="PTHR46452">
    <property type="entry name" value="TRANSCRIPTION INITIATION FACTOR TFIID SUBUNIT 3"/>
    <property type="match status" value="1"/>
</dbReference>
<keyword evidence="7" id="KW-0539">Nucleus</keyword>
<feature type="compositionally biased region" description="Basic and acidic residues" evidence="9">
    <location>
        <begin position="333"/>
        <end position="345"/>
    </location>
</feature>
<feature type="domain" description="PHD-type" evidence="10">
    <location>
        <begin position="805"/>
        <end position="853"/>
    </location>
</feature>
<keyword evidence="6" id="KW-0804">Transcription</keyword>
<evidence type="ECO:0000256" key="4">
    <source>
        <dbReference type="ARBA" id="ARBA00022833"/>
    </source>
</evidence>
<feature type="compositionally biased region" description="Low complexity" evidence="9">
    <location>
        <begin position="153"/>
        <end position="164"/>
    </location>
</feature>
<keyword evidence="3 8" id="KW-0863">Zinc-finger</keyword>
<keyword evidence="5" id="KW-0805">Transcription regulation</keyword>
<feature type="compositionally biased region" description="Low complexity" evidence="9">
    <location>
        <begin position="744"/>
        <end position="754"/>
    </location>
</feature>
<evidence type="ECO:0000256" key="6">
    <source>
        <dbReference type="ARBA" id="ARBA00023163"/>
    </source>
</evidence>
<feature type="compositionally biased region" description="Basic and acidic residues" evidence="9">
    <location>
        <begin position="487"/>
        <end position="497"/>
    </location>
</feature>
<evidence type="ECO:0000256" key="3">
    <source>
        <dbReference type="ARBA" id="ARBA00022771"/>
    </source>
</evidence>
<dbReference type="PROSITE" id="PS50016">
    <property type="entry name" value="ZF_PHD_2"/>
    <property type="match status" value="1"/>
</dbReference>
<evidence type="ECO:0000256" key="8">
    <source>
        <dbReference type="PROSITE-ProRule" id="PRU00146"/>
    </source>
</evidence>
<dbReference type="InterPro" id="IPR006565">
    <property type="entry name" value="BTP"/>
</dbReference>
<evidence type="ECO:0000256" key="2">
    <source>
        <dbReference type="ARBA" id="ARBA00022723"/>
    </source>
</evidence>
<protein>
    <recommendedName>
        <fullName evidence="10">PHD-type domain-containing protein</fullName>
    </recommendedName>
</protein>
<feature type="compositionally biased region" description="Polar residues" evidence="9">
    <location>
        <begin position="514"/>
        <end position="536"/>
    </location>
</feature>
<feature type="compositionally biased region" description="Basic and acidic residues" evidence="9">
    <location>
        <begin position="678"/>
        <end position="689"/>
    </location>
</feature>
<feature type="compositionally biased region" description="Basic residues" evidence="9">
    <location>
        <begin position="667"/>
        <end position="677"/>
    </location>
</feature>
<feature type="region of interest" description="Disordered" evidence="9">
    <location>
        <begin position="740"/>
        <end position="767"/>
    </location>
</feature>
<dbReference type="InterPro" id="IPR001965">
    <property type="entry name" value="Znf_PHD"/>
</dbReference>
<feature type="region of interest" description="Disordered" evidence="9">
    <location>
        <begin position="575"/>
        <end position="690"/>
    </location>
</feature>
<feature type="compositionally biased region" description="Basic and acidic residues" evidence="9">
    <location>
        <begin position="253"/>
        <end position="280"/>
    </location>
</feature>
<keyword evidence="2" id="KW-0479">Metal-binding</keyword>
<evidence type="ECO:0000313" key="11">
    <source>
        <dbReference type="EMBL" id="CAH1393162.1"/>
    </source>
</evidence>
<name>A0A9P0EDM5_NEZVI</name>
<evidence type="ECO:0000259" key="10">
    <source>
        <dbReference type="PROSITE" id="PS50016"/>
    </source>
</evidence>
<reference evidence="11" key="1">
    <citation type="submission" date="2022-01" db="EMBL/GenBank/DDBJ databases">
        <authorList>
            <person name="King R."/>
        </authorList>
    </citation>
    <scope>NUCLEOTIDE SEQUENCE</scope>
</reference>
<dbReference type="InterPro" id="IPR011011">
    <property type="entry name" value="Znf_FYVE_PHD"/>
</dbReference>
<dbReference type="EMBL" id="OV725078">
    <property type="protein sequence ID" value="CAH1393162.1"/>
    <property type="molecule type" value="Genomic_DNA"/>
</dbReference>
<dbReference type="PANTHER" id="PTHR46452:SF1">
    <property type="entry name" value="TRANSCRIPTION INITIATION FACTOR TFIID SUBUNIT 3"/>
    <property type="match status" value="1"/>
</dbReference>
<comment type="subcellular location">
    <subcellularLocation>
        <location evidence="1">Nucleus</location>
    </subcellularLocation>
</comment>
<feature type="compositionally biased region" description="Basic and acidic residues" evidence="9">
    <location>
        <begin position="365"/>
        <end position="381"/>
    </location>
</feature>
<keyword evidence="4" id="KW-0862">Zinc</keyword>
<dbReference type="Pfam" id="PF00628">
    <property type="entry name" value="PHD"/>
    <property type="match status" value="1"/>
</dbReference>
<dbReference type="GO" id="GO:0002039">
    <property type="term" value="F:p53 binding"/>
    <property type="evidence" value="ECO:0007669"/>
    <property type="project" value="TreeGrafter"/>
</dbReference>
<dbReference type="InterPro" id="IPR019787">
    <property type="entry name" value="Znf_PHD-finger"/>
</dbReference>
<dbReference type="Gene3D" id="1.10.20.10">
    <property type="entry name" value="Histone, subunit A"/>
    <property type="match status" value="1"/>
</dbReference>
<dbReference type="InterPro" id="IPR013083">
    <property type="entry name" value="Znf_RING/FYVE/PHD"/>
</dbReference>
<organism evidence="11 12">
    <name type="scientific">Nezara viridula</name>
    <name type="common">Southern green stink bug</name>
    <name type="synonym">Cimex viridulus</name>
    <dbReference type="NCBI Taxonomy" id="85310"/>
    <lineage>
        <taxon>Eukaryota</taxon>
        <taxon>Metazoa</taxon>
        <taxon>Ecdysozoa</taxon>
        <taxon>Arthropoda</taxon>
        <taxon>Hexapoda</taxon>
        <taxon>Insecta</taxon>
        <taxon>Pterygota</taxon>
        <taxon>Neoptera</taxon>
        <taxon>Paraneoptera</taxon>
        <taxon>Hemiptera</taxon>
        <taxon>Heteroptera</taxon>
        <taxon>Panheteroptera</taxon>
        <taxon>Pentatomomorpha</taxon>
        <taxon>Pentatomoidea</taxon>
        <taxon>Pentatomidae</taxon>
        <taxon>Pentatominae</taxon>
        <taxon>Nezara</taxon>
    </lineage>
</organism>
<dbReference type="Pfam" id="PF07524">
    <property type="entry name" value="Bromo_TP"/>
    <property type="match status" value="1"/>
</dbReference>
<keyword evidence="12" id="KW-1185">Reference proteome</keyword>
<dbReference type="SMART" id="SM00249">
    <property type="entry name" value="PHD"/>
    <property type="match status" value="1"/>
</dbReference>
<feature type="compositionally biased region" description="Polar residues" evidence="9">
    <location>
        <begin position="408"/>
        <end position="433"/>
    </location>
</feature>
<dbReference type="Proteomes" id="UP001152798">
    <property type="component" value="Chromosome 2"/>
</dbReference>
<dbReference type="GO" id="GO:0046982">
    <property type="term" value="F:protein heterodimerization activity"/>
    <property type="evidence" value="ECO:0007669"/>
    <property type="project" value="InterPro"/>
</dbReference>
<gene>
    <name evidence="11" type="ORF">NEZAVI_LOCUS3873</name>
</gene>
<evidence type="ECO:0000256" key="7">
    <source>
        <dbReference type="ARBA" id="ARBA00023242"/>
    </source>
</evidence>
<dbReference type="CDD" id="cd15522">
    <property type="entry name" value="PHD_TAF3"/>
    <property type="match status" value="1"/>
</dbReference>
<feature type="region of interest" description="Disordered" evidence="9">
    <location>
        <begin position="253"/>
        <end position="550"/>
    </location>
</feature>
<dbReference type="OrthoDB" id="436852at2759"/>
<evidence type="ECO:0000256" key="5">
    <source>
        <dbReference type="ARBA" id="ARBA00023015"/>
    </source>
</evidence>
<evidence type="ECO:0000256" key="1">
    <source>
        <dbReference type="ARBA" id="ARBA00004123"/>
    </source>
</evidence>
<dbReference type="GO" id="GO:0005669">
    <property type="term" value="C:transcription factor TFIID complex"/>
    <property type="evidence" value="ECO:0007669"/>
    <property type="project" value="TreeGrafter"/>
</dbReference>
<proteinExistence type="predicted"/>
<evidence type="ECO:0000256" key="9">
    <source>
        <dbReference type="SAM" id="MobiDB-lite"/>
    </source>
</evidence>
<feature type="compositionally biased region" description="Basic and acidic residues" evidence="9">
    <location>
        <begin position="390"/>
        <end position="407"/>
    </location>
</feature>
<feature type="compositionally biased region" description="Low complexity" evidence="9">
    <location>
        <begin position="581"/>
        <end position="603"/>
    </location>
</feature>
<dbReference type="Gene3D" id="3.30.40.10">
    <property type="entry name" value="Zinc/RING finger domain, C3HC4 (zinc finger)"/>
    <property type="match status" value="1"/>
</dbReference>
<sequence length="870" mass="98493">MVDTYTRHAIRVSVAQICQIIGWTSIHSSPLEILTDILQEYIFNLSKIASNYAMLYGQTEPNMNHLALAFKDMGISLIELEEYVTYVETSSVLEVPKYPIPKESHLNHLKPGSREVVTRPVHIHEHLPPMHPHLEDRDYILSKSPLSIDITTSESLSPLSSPKSVFKKPGDPVINERRSRPLLDDNEVRPLREISSVMMTTSGFLSPAREGKLPEARTVPIEFNRSSLSPEDSNLVEQNIELKIDKKKKPKIPDIKKLDKENKIKEENRDQRETEDEFKGKKLLNSKETSKLKALKTGAQKMPSKPPSPSPILKKPKVQLSPTASQASFIMKPQKEKSPKSEKKPPSPPNKDLFVPSLPISSRDLNSDTDVKLPSEPDKQKLNILKKISKVKEEPEDSKNSVADVRENSSFSFDQVPHSTLINKKIINDNSSLGKEYEDELETPIDVENASPPGNVEYNRLPPPDLPKITEVQKIPEVKKKKKDKKEKRDMENDRDSYCNSQKSKNQLDDSGKSKQSSATHDISFPEETQTPSFPNLTCPVPPAPGLIPWSNPLFSTANPVSPALNLMNYTNFPKKSQDIPTTTVQQPSFSSTFTTNSSHTLSGTAPLPPFSNKDNTVLLSKKKERKREKKLKEKMKKKKEKKEKNRSKDKSVKKKLKLEKKEREKLKIKKEKKEKKKEKELASEERSEVNTVPKITFKLGPVSPKDSSAESCTRKIVIKPIIKKEENENVAEANPYVVPDIQKTPSNSNTIKTKSSKAGKSHFQMKPEIPEKPPSFSCAPVLSIPKPETVSSITKWDGDANQQMWICPACMRPDDGSPMIACDLCDYWFHWTCVGIQEAIESDWYCELCVLRREEGCSEKKKKHRKKKT</sequence>
<dbReference type="PROSITE" id="PS01359">
    <property type="entry name" value="ZF_PHD_1"/>
    <property type="match status" value="1"/>
</dbReference>
<dbReference type="GO" id="GO:0045944">
    <property type="term" value="P:positive regulation of transcription by RNA polymerase II"/>
    <property type="evidence" value="ECO:0007669"/>
    <property type="project" value="TreeGrafter"/>
</dbReference>
<dbReference type="SMART" id="SM00576">
    <property type="entry name" value="BTP"/>
    <property type="match status" value="1"/>
</dbReference>
<dbReference type="InterPro" id="IPR009072">
    <property type="entry name" value="Histone-fold"/>
</dbReference>
<dbReference type="InterPro" id="IPR019786">
    <property type="entry name" value="Zinc_finger_PHD-type_CS"/>
</dbReference>
<feature type="region of interest" description="Disordered" evidence="9">
    <location>
        <begin position="153"/>
        <end position="173"/>
    </location>
</feature>
<feature type="compositionally biased region" description="Basic residues" evidence="9">
    <location>
        <begin position="621"/>
        <end position="642"/>
    </location>
</feature>